<name>A0A7Y0X651_VIBPH</name>
<sequence>EDEHYVVAVLVRGGVFGESDK</sequence>
<protein>
    <submittedName>
        <fullName evidence="1">CRISPR-associated protein Csy3</fullName>
    </submittedName>
</protein>
<organism evidence="1 2">
    <name type="scientific">Vibrio parahaemolyticus</name>
    <dbReference type="NCBI Taxonomy" id="670"/>
    <lineage>
        <taxon>Bacteria</taxon>
        <taxon>Pseudomonadati</taxon>
        <taxon>Pseudomonadota</taxon>
        <taxon>Gammaproteobacteria</taxon>
        <taxon>Vibrionales</taxon>
        <taxon>Vibrionaceae</taxon>
        <taxon>Vibrio</taxon>
    </lineage>
</organism>
<gene>
    <name evidence="1" type="ORF">HKB21_12760</name>
</gene>
<comment type="caution">
    <text evidence="1">The sequence shown here is derived from an EMBL/GenBank/DDBJ whole genome shotgun (WGS) entry which is preliminary data.</text>
</comment>
<dbReference type="EMBL" id="JABCLD010001196">
    <property type="protein sequence ID" value="NMU26493.1"/>
    <property type="molecule type" value="Genomic_DNA"/>
</dbReference>
<reference evidence="1 2" key="1">
    <citation type="submission" date="2020-04" db="EMBL/GenBank/DDBJ databases">
        <title>Whole-genome sequencing of Vibrio spp. from China reveals different genetic environments of blaCTX-M-14 among diverse lineages.</title>
        <authorList>
            <person name="Zheng Z."/>
            <person name="Ye L."/>
            <person name="Chen S."/>
        </authorList>
    </citation>
    <scope>NUCLEOTIDE SEQUENCE [LARGE SCALE GENOMIC DNA]</scope>
    <source>
        <strain evidence="1 2">Vb0574</strain>
    </source>
</reference>
<evidence type="ECO:0000313" key="2">
    <source>
        <dbReference type="Proteomes" id="UP000555836"/>
    </source>
</evidence>
<accession>A0A7Y0X651</accession>
<dbReference type="Proteomes" id="UP000555836">
    <property type="component" value="Unassembled WGS sequence"/>
</dbReference>
<feature type="non-terminal residue" evidence="1">
    <location>
        <position position="1"/>
    </location>
</feature>
<proteinExistence type="predicted"/>
<dbReference type="AlphaFoldDB" id="A0A7Y0X651"/>
<evidence type="ECO:0000313" key="1">
    <source>
        <dbReference type="EMBL" id="NMU26493.1"/>
    </source>
</evidence>